<proteinExistence type="predicted"/>
<dbReference type="InterPro" id="IPR002491">
    <property type="entry name" value="ABC_transptr_periplasmic_BD"/>
</dbReference>
<dbReference type="AlphaFoldDB" id="A0A972VXT4"/>
<sequence>MQINVKDDAGLWVHLPRPAQRIVSLSPHLTEMLFELGVGDLVVGTVSYADFPKQAQGIPRIGNAFSVNVEAVVELAPDVIIAWQTGGANRALQKLRSLGYPIYINEAPSLESIAASVRKIARLVGQEHRGGELADSFLTRLAELRQEPGGKRLFFQISDENLYTVNRTHLI</sequence>
<dbReference type="PANTHER" id="PTHR30535:SF34">
    <property type="entry name" value="MOLYBDATE-BINDING PROTEIN MOLA"/>
    <property type="match status" value="1"/>
</dbReference>
<evidence type="ECO:0000259" key="2">
    <source>
        <dbReference type="PROSITE" id="PS50983"/>
    </source>
</evidence>
<feature type="domain" description="Fe/B12 periplasmic-binding" evidence="2">
    <location>
        <begin position="21"/>
        <end position="171"/>
    </location>
</feature>
<keyword evidence="1" id="KW-0732">Signal</keyword>
<dbReference type="PANTHER" id="PTHR30535">
    <property type="entry name" value="VITAMIN B12-BINDING PROTEIN"/>
    <property type="match status" value="1"/>
</dbReference>
<reference evidence="3" key="1">
    <citation type="submission" date="2020-05" db="EMBL/GenBank/DDBJ databases">
        <title>Sulfur intermediates as new biogeochemical hubs in an aquatic model microbial ecosystem.</title>
        <authorList>
            <person name="Vigneron A."/>
        </authorList>
    </citation>
    <scope>NUCLEOTIDE SEQUENCE</scope>
    <source>
        <strain evidence="3">Bin.250</strain>
    </source>
</reference>
<dbReference type="EMBL" id="JABMOJ010000490">
    <property type="protein sequence ID" value="NQV66258.1"/>
    <property type="molecule type" value="Genomic_DNA"/>
</dbReference>
<accession>A0A972VXT4</accession>
<comment type="caution">
    <text evidence="3">The sequence shown here is derived from an EMBL/GenBank/DDBJ whole genome shotgun (WGS) entry which is preliminary data.</text>
</comment>
<protein>
    <submittedName>
        <fullName evidence="3">ABC transporter substrate-binding protein</fullName>
    </submittedName>
</protein>
<evidence type="ECO:0000313" key="3">
    <source>
        <dbReference type="EMBL" id="NQV66258.1"/>
    </source>
</evidence>
<evidence type="ECO:0000313" key="4">
    <source>
        <dbReference type="Proteomes" id="UP000754644"/>
    </source>
</evidence>
<dbReference type="Proteomes" id="UP000754644">
    <property type="component" value="Unassembled WGS sequence"/>
</dbReference>
<dbReference type="InterPro" id="IPR054828">
    <property type="entry name" value="Vit_B12_bind_prot"/>
</dbReference>
<name>A0A972VXT4_9GAMM</name>
<dbReference type="Pfam" id="PF01497">
    <property type="entry name" value="Peripla_BP_2"/>
    <property type="match status" value="1"/>
</dbReference>
<dbReference type="Gene3D" id="3.40.50.1980">
    <property type="entry name" value="Nitrogenase molybdenum iron protein domain"/>
    <property type="match status" value="1"/>
</dbReference>
<dbReference type="SUPFAM" id="SSF53807">
    <property type="entry name" value="Helical backbone' metal receptor"/>
    <property type="match status" value="1"/>
</dbReference>
<gene>
    <name evidence="3" type="ORF">HQ497_12935</name>
</gene>
<organism evidence="3 4">
    <name type="scientific">SAR86 cluster bacterium</name>
    <dbReference type="NCBI Taxonomy" id="2030880"/>
    <lineage>
        <taxon>Bacteria</taxon>
        <taxon>Pseudomonadati</taxon>
        <taxon>Pseudomonadota</taxon>
        <taxon>Gammaproteobacteria</taxon>
        <taxon>SAR86 cluster</taxon>
    </lineage>
</organism>
<dbReference type="PROSITE" id="PS50983">
    <property type="entry name" value="FE_B12_PBP"/>
    <property type="match status" value="1"/>
</dbReference>
<evidence type="ECO:0000256" key="1">
    <source>
        <dbReference type="ARBA" id="ARBA00022729"/>
    </source>
</evidence>
<dbReference type="NCBIfam" id="NF038402">
    <property type="entry name" value="TroA_like"/>
    <property type="match status" value="1"/>
</dbReference>
<feature type="non-terminal residue" evidence="3">
    <location>
        <position position="171"/>
    </location>
</feature>
<dbReference type="InterPro" id="IPR050902">
    <property type="entry name" value="ABC_Transporter_SBP"/>
</dbReference>